<accession>A0ABV2N6A3</accession>
<gene>
    <name evidence="1" type="ORF">ABID37_004586</name>
</gene>
<organism evidence="1 2">
    <name type="scientific">Aquamicrobium terrae</name>
    <dbReference type="NCBI Taxonomy" id="1324945"/>
    <lineage>
        <taxon>Bacteria</taxon>
        <taxon>Pseudomonadati</taxon>
        <taxon>Pseudomonadota</taxon>
        <taxon>Alphaproteobacteria</taxon>
        <taxon>Hyphomicrobiales</taxon>
        <taxon>Phyllobacteriaceae</taxon>
        <taxon>Aquamicrobium</taxon>
    </lineage>
</organism>
<reference evidence="1 2" key="1">
    <citation type="submission" date="2024-06" db="EMBL/GenBank/DDBJ databases">
        <title>Genomic Encyclopedia of Type Strains, Phase IV (KMG-IV): sequencing the most valuable type-strain genomes for metagenomic binning, comparative biology and taxonomic classification.</title>
        <authorList>
            <person name="Goeker M."/>
        </authorList>
    </citation>
    <scope>NUCLEOTIDE SEQUENCE [LARGE SCALE GENOMIC DNA]</scope>
    <source>
        <strain evidence="1 2">DSM 27865</strain>
    </source>
</reference>
<dbReference type="EMBL" id="JBEPML010000023">
    <property type="protein sequence ID" value="MET3794346.1"/>
    <property type="molecule type" value="Genomic_DNA"/>
</dbReference>
<sequence length="254" mass="29225">MRFRRWPRPTAYRETPRKRAAFLRKQRLEREALPLFAEAIAARQRDVDEEMAHRQVWWIDRERELRRQRAARWREARAKLFVLHDSIRRKVRTLWRTCPYPADPASFADFLHQIAVGRLDPDRPPWVFHQKTQARITTNPATFDEAFRQIGRKSVGGGPSAAPTEEVLFCGNLGSGILLLTSRVRAIDPNAGFDILPDHRATDDGRTEHRVDIDVRGNCSVPDLSLIQRLAQAADTRPVVVRRVRPVAHAPGAQ</sequence>
<proteinExistence type="predicted"/>
<dbReference type="RefSeq" id="WP_354199024.1">
    <property type="nucleotide sequence ID" value="NZ_JBEPML010000023.1"/>
</dbReference>
<comment type="caution">
    <text evidence="1">The sequence shown here is derived from an EMBL/GenBank/DDBJ whole genome shotgun (WGS) entry which is preliminary data.</text>
</comment>
<dbReference type="Proteomes" id="UP001549076">
    <property type="component" value="Unassembled WGS sequence"/>
</dbReference>
<protein>
    <submittedName>
        <fullName evidence="1">Uncharacterized protein</fullName>
    </submittedName>
</protein>
<evidence type="ECO:0000313" key="2">
    <source>
        <dbReference type="Proteomes" id="UP001549076"/>
    </source>
</evidence>
<keyword evidence="2" id="KW-1185">Reference proteome</keyword>
<name>A0ABV2N6A3_9HYPH</name>
<evidence type="ECO:0000313" key="1">
    <source>
        <dbReference type="EMBL" id="MET3794346.1"/>
    </source>
</evidence>